<organism evidence="2 3">
    <name type="scientific">Alcanivorax hongdengensis A-11-3</name>
    <dbReference type="NCBI Taxonomy" id="1177179"/>
    <lineage>
        <taxon>Bacteria</taxon>
        <taxon>Pseudomonadati</taxon>
        <taxon>Pseudomonadota</taxon>
        <taxon>Gammaproteobacteria</taxon>
        <taxon>Oceanospirillales</taxon>
        <taxon>Alcanivoracaceae</taxon>
        <taxon>Alcanivorax</taxon>
    </lineage>
</organism>
<dbReference type="Proteomes" id="UP000010164">
    <property type="component" value="Unassembled WGS sequence"/>
</dbReference>
<accession>L0WIL1</accession>
<gene>
    <name evidence="2" type="ORF">A11A3_00820</name>
</gene>
<dbReference type="RefSeq" id="WP_008927355.1">
    <property type="nucleotide sequence ID" value="NZ_AMRJ01000001.1"/>
</dbReference>
<protein>
    <recommendedName>
        <fullName evidence="1">Alanine racemase N-terminal domain-containing protein</fullName>
    </recommendedName>
</protein>
<dbReference type="Gene3D" id="3.20.20.10">
    <property type="entry name" value="Alanine racemase"/>
    <property type="match status" value="1"/>
</dbReference>
<dbReference type="InterPro" id="IPR001608">
    <property type="entry name" value="Ala_racemase_N"/>
</dbReference>
<evidence type="ECO:0000313" key="2">
    <source>
        <dbReference type="EMBL" id="EKF75992.1"/>
    </source>
</evidence>
<reference evidence="2 3" key="1">
    <citation type="journal article" date="2012" name="J. Bacteriol.">
        <title>Genome Sequence of the Alkane-Degrading Bacterium Alcanivorax hongdengensis Type Strain A-11-3.</title>
        <authorList>
            <person name="Lai Q."/>
            <person name="Shao Z."/>
        </authorList>
    </citation>
    <scope>NUCLEOTIDE SEQUENCE [LARGE SCALE GENOMIC DNA]</scope>
    <source>
        <strain evidence="2 3">A-11-3</strain>
    </source>
</reference>
<name>L0WIL1_9GAMM</name>
<dbReference type="GO" id="GO:0036088">
    <property type="term" value="P:D-serine catabolic process"/>
    <property type="evidence" value="ECO:0007669"/>
    <property type="project" value="TreeGrafter"/>
</dbReference>
<dbReference type="PATRIC" id="fig|1177179.3.peg.159"/>
<dbReference type="InterPro" id="IPR051466">
    <property type="entry name" value="D-amino_acid_metab_enzyme"/>
</dbReference>
<dbReference type="Pfam" id="PF01168">
    <property type="entry name" value="Ala_racemase_N"/>
    <property type="match status" value="1"/>
</dbReference>
<dbReference type="PANTHER" id="PTHR28004">
    <property type="entry name" value="ZGC:162816-RELATED"/>
    <property type="match status" value="1"/>
</dbReference>
<sequence>MRRRHFLIGLGAATVGAVWLRPGNQGTPYTPYFQALNDYLKREGPGHPIMLIDRQRLAANGKQLMAMLPAHCHYRIVAKSLPSVPLIQAVMADTGSHRVMVFHQPFMTDLARAEPGCDMLLGKPMPINAARRFYQELPTDSGFDPQQQLQWLIDSGERLQQYLALARQQNRRLNINVEIDVGLHRGGLTDPAQLDALLAVIRDNPAHLRFSGFMGYDAHVGKLPAFIQSAEEGHRQTDALYRRYIERLYAFDPGYREQTLCFNGAGSPTIALYDDSTPLNELSAGSCLVKATDFDLPLLEAFQPAAFIATPVIKKIDGLHLPGPLPLGKAWSLWNPNRRETYFIYGGYWKAEPVSPAGIASNPLYGVSTNQMMFNGATTTALNQDDQLFFRPTQSEFVLLQFGDLAAWERGAIRHWWPPLSQGNGA</sequence>
<evidence type="ECO:0000259" key="1">
    <source>
        <dbReference type="Pfam" id="PF01168"/>
    </source>
</evidence>
<dbReference type="GO" id="GO:0008721">
    <property type="term" value="F:D-serine ammonia-lyase activity"/>
    <property type="evidence" value="ECO:0007669"/>
    <property type="project" value="TreeGrafter"/>
</dbReference>
<dbReference type="SUPFAM" id="SSF51419">
    <property type="entry name" value="PLP-binding barrel"/>
    <property type="match status" value="1"/>
</dbReference>
<comment type="caution">
    <text evidence="2">The sequence shown here is derived from an EMBL/GenBank/DDBJ whole genome shotgun (WGS) entry which is preliminary data.</text>
</comment>
<dbReference type="EMBL" id="AMRJ01000001">
    <property type="protein sequence ID" value="EKF75992.1"/>
    <property type="molecule type" value="Genomic_DNA"/>
</dbReference>
<dbReference type="PANTHER" id="PTHR28004:SF2">
    <property type="entry name" value="D-SERINE DEHYDRATASE"/>
    <property type="match status" value="1"/>
</dbReference>
<keyword evidence="3" id="KW-1185">Reference proteome</keyword>
<dbReference type="InterPro" id="IPR029066">
    <property type="entry name" value="PLP-binding_barrel"/>
</dbReference>
<dbReference type="STRING" id="1177179.A11A3_00820"/>
<dbReference type="OrthoDB" id="339576at2"/>
<proteinExistence type="predicted"/>
<dbReference type="eggNOG" id="COG3616">
    <property type="taxonomic scope" value="Bacteria"/>
</dbReference>
<feature type="domain" description="Alanine racemase N-terminal" evidence="1">
    <location>
        <begin position="52"/>
        <end position="291"/>
    </location>
</feature>
<dbReference type="AlphaFoldDB" id="L0WIL1"/>
<evidence type="ECO:0000313" key="3">
    <source>
        <dbReference type="Proteomes" id="UP000010164"/>
    </source>
</evidence>